<evidence type="ECO:0000256" key="6">
    <source>
        <dbReference type="ARBA" id="ARBA00022679"/>
    </source>
</evidence>
<evidence type="ECO:0000256" key="14">
    <source>
        <dbReference type="ARBA" id="ARBA00038053"/>
    </source>
</evidence>
<keyword evidence="11 16" id="KW-0472">Membrane</keyword>
<evidence type="ECO:0000256" key="12">
    <source>
        <dbReference type="ARBA" id="ARBA00023306"/>
    </source>
</evidence>
<evidence type="ECO:0000313" key="17">
    <source>
        <dbReference type="EMBL" id="SEI40199.1"/>
    </source>
</evidence>
<keyword evidence="9 16" id="KW-0573">Peptidoglycan synthesis</keyword>
<organism evidence="17 18">
    <name type="scientific">Allopseudospirillum japonicum</name>
    <dbReference type="NCBI Taxonomy" id="64971"/>
    <lineage>
        <taxon>Bacteria</taxon>
        <taxon>Pseudomonadati</taxon>
        <taxon>Pseudomonadota</taxon>
        <taxon>Gammaproteobacteria</taxon>
        <taxon>Oceanospirillales</taxon>
        <taxon>Oceanospirillaceae</taxon>
        <taxon>Allopseudospirillum</taxon>
    </lineage>
</organism>
<evidence type="ECO:0000256" key="5">
    <source>
        <dbReference type="ARBA" id="ARBA00022676"/>
    </source>
</evidence>
<comment type="pathway">
    <text evidence="2 16">Cell wall biogenesis; peptidoglycan biosynthesis.</text>
</comment>
<dbReference type="GO" id="GO:0032153">
    <property type="term" value="C:cell division site"/>
    <property type="evidence" value="ECO:0007669"/>
    <property type="project" value="UniProtKB-UniRule"/>
</dbReference>
<evidence type="ECO:0000256" key="13">
    <source>
        <dbReference type="ARBA" id="ARBA00023316"/>
    </source>
</evidence>
<feature type="transmembrane region" description="Helical" evidence="16">
    <location>
        <begin position="353"/>
        <end position="375"/>
    </location>
</feature>
<dbReference type="PROSITE" id="PS00428">
    <property type="entry name" value="FTSW_RODA_SPOVE"/>
    <property type="match status" value="1"/>
</dbReference>
<dbReference type="InterPro" id="IPR018365">
    <property type="entry name" value="Cell_cycle_FtsW-rel_CS"/>
</dbReference>
<reference evidence="18" key="1">
    <citation type="submission" date="2016-10" db="EMBL/GenBank/DDBJ databases">
        <authorList>
            <person name="Varghese N."/>
            <person name="Submissions S."/>
        </authorList>
    </citation>
    <scope>NUCLEOTIDE SEQUENCE [LARGE SCALE GENOMIC DNA]</scope>
    <source>
        <strain evidence="18">DSM 7165</strain>
    </source>
</reference>
<dbReference type="UniPathway" id="UPA00219"/>
<dbReference type="GO" id="GO:0008360">
    <property type="term" value="P:regulation of cell shape"/>
    <property type="evidence" value="ECO:0007669"/>
    <property type="project" value="UniProtKB-KW"/>
</dbReference>
<evidence type="ECO:0000256" key="15">
    <source>
        <dbReference type="ARBA" id="ARBA00049902"/>
    </source>
</evidence>
<dbReference type="NCBIfam" id="TIGR02614">
    <property type="entry name" value="ftsW"/>
    <property type="match status" value="1"/>
</dbReference>
<dbReference type="RefSeq" id="WP_093308176.1">
    <property type="nucleotide sequence ID" value="NZ_FNYH01000001.1"/>
</dbReference>
<evidence type="ECO:0000256" key="9">
    <source>
        <dbReference type="ARBA" id="ARBA00022984"/>
    </source>
</evidence>
<keyword evidence="10 16" id="KW-1133">Transmembrane helix</keyword>
<dbReference type="GO" id="GO:0015648">
    <property type="term" value="F:lipid-linked peptidoglycan transporter activity"/>
    <property type="evidence" value="ECO:0007669"/>
    <property type="project" value="TreeGrafter"/>
</dbReference>
<feature type="transmembrane region" description="Helical" evidence="16">
    <location>
        <begin position="57"/>
        <end position="77"/>
    </location>
</feature>
<dbReference type="STRING" id="64971.SAMN05421831_101299"/>
<evidence type="ECO:0000256" key="1">
    <source>
        <dbReference type="ARBA" id="ARBA00004651"/>
    </source>
</evidence>
<comment type="similarity">
    <text evidence="14 16">Belongs to the SEDS family. FtsW subfamily.</text>
</comment>
<evidence type="ECO:0000256" key="4">
    <source>
        <dbReference type="ARBA" id="ARBA00022618"/>
    </source>
</evidence>
<feature type="transmembrane region" description="Helical" evidence="16">
    <location>
        <begin position="395"/>
        <end position="414"/>
    </location>
</feature>
<evidence type="ECO:0000256" key="3">
    <source>
        <dbReference type="ARBA" id="ARBA00022475"/>
    </source>
</evidence>
<name>A0A1H6Q8T7_9GAMM</name>
<feature type="transmembrane region" description="Helical" evidence="16">
    <location>
        <begin position="97"/>
        <end position="118"/>
    </location>
</feature>
<feature type="transmembrane region" description="Helical" evidence="16">
    <location>
        <begin position="239"/>
        <end position="259"/>
    </location>
</feature>
<dbReference type="Pfam" id="PF01098">
    <property type="entry name" value="FTSW_RODA_SPOVE"/>
    <property type="match status" value="1"/>
</dbReference>
<dbReference type="AlphaFoldDB" id="A0A1H6Q8T7"/>
<dbReference type="Proteomes" id="UP000242999">
    <property type="component" value="Unassembled WGS sequence"/>
</dbReference>
<evidence type="ECO:0000256" key="7">
    <source>
        <dbReference type="ARBA" id="ARBA00022692"/>
    </source>
</evidence>
<gene>
    <name evidence="16" type="primary">ftsW</name>
    <name evidence="17" type="ORF">SAMN05421831_101299</name>
</gene>
<feature type="transmembrane region" description="Helical" evidence="16">
    <location>
        <begin position="164"/>
        <end position="181"/>
    </location>
</feature>
<feature type="transmembrane region" description="Helical" evidence="16">
    <location>
        <begin position="193"/>
        <end position="210"/>
    </location>
</feature>
<keyword evidence="5 16" id="KW-0328">Glycosyltransferase</keyword>
<dbReference type="GO" id="GO:0009252">
    <property type="term" value="P:peptidoglycan biosynthetic process"/>
    <property type="evidence" value="ECO:0007669"/>
    <property type="project" value="UniProtKB-UniRule"/>
</dbReference>
<comment type="subcellular location">
    <subcellularLocation>
        <location evidence="16">Cell inner membrane</location>
        <topology evidence="16">Multi-pass membrane protein</topology>
    </subcellularLocation>
    <subcellularLocation>
        <location evidence="1">Cell membrane</location>
        <topology evidence="1">Multi-pass membrane protein</topology>
    </subcellularLocation>
    <text evidence="16">Localizes to the division septum.</text>
</comment>
<feature type="transmembrane region" description="Helical" evidence="16">
    <location>
        <begin position="125"/>
        <end position="144"/>
    </location>
</feature>
<dbReference type="HAMAP" id="MF_00913">
    <property type="entry name" value="PGT_FtsW_proteobact"/>
    <property type="match status" value="1"/>
</dbReference>
<dbReference type="EC" id="2.4.99.28" evidence="16"/>
<dbReference type="GO" id="GO:0043093">
    <property type="term" value="P:FtsZ-dependent cytokinesis"/>
    <property type="evidence" value="ECO:0007669"/>
    <property type="project" value="UniProtKB-UniRule"/>
</dbReference>
<keyword evidence="7 16" id="KW-0812">Transmembrane</keyword>
<evidence type="ECO:0000256" key="16">
    <source>
        <dbReference type="HAMAP-Rule" id="MF_00913"/>
    </source>
</evidence>
<evidence type="ECO:0000256" key="2">
    <source>
        <dbReference type="ARBA" id="ARBA00004752"/>
    </source>
</evidence>
<keyword evidence="4 16" id="KW-0132">Cell division</keyword>
<comment type="function">
    <text evidence="16">Peptidoglycan polymerase that is essential for cell division.</text>
</comment>
<keyword evidence="18" id="KW-1185">Reference proteome</keyword>
<keyword evidence="12 16" id="KW-0131">Cell cycle</keyword>
<dbReference type="InterPro" id="IPR013437">
    <property type="entry name" value="FtsW"/>
</dbReference>
<evidence type="ECO:0000256" key="11">
    <source>
        <dbReference type="ARBA" id="ARBA00023136"/>
    </source>
</evidence>
<keyword evidence="8 16" id="KW-0133">Cell shape</keyword>
<dbReference type="GO" id="GO:0071555">
    <property type="term" value="P:cell wall organization"/>
    <property type="evidence" value="ECO:0007669"/>
    <property type="project" value="UniProtKB-KW"/>
</dbReference>
<dbReference type="GO" id="GO:0005886">
    <property type="term" value="C:plasma membrane"/>
    <property type="evidence" value="ECO:0007669"/>
    <property type="project" value="UniProtKB-SubCell"/>
</dbReference>
<protein>
    <recommendedName>
        <fullName evidence="16">Probable peptidoglycan glycosyltransferase FtsW</fullName>
        <shortName evidence="16">PGT</shortName>
        <ecNumber evidence="16">2.4.99.28</ecNumber>
    </recommendedName>
    <alternativeName>
        <fullName evidence="16">Cell division protein FtsW</fullName>
    </alternativeName>
    <alternativeName>
        <fullName evidence="16">Cell wall polymerase</fullName>
    </alternativeName>
    <alternativeName>
        <fullName evidence="16">Peptidoglycan polymerase</fullName>
        <shortName evidence="16">PG polymerase</shortName>
    </alternativeName>
</protein>
<dbReference type="InterPro" id="IPR001182">
    <property type="entry name" value="FtsW/RodA"/>
</dbReference>
<evidence type="ECO:0000256" key="10">
    <source>
        <dbReference type="ARBA" id="ARBA00022989"/>
    </source>
</evidence>
<dbReference type="OrthoDB" id="9768187at2"/>
<keyword evidence="3 16" id="KW-1003">Cell membrane</keyword>
<dbReference type="PANTHER" id="PTHR30474">
    <property type="entry name" value="CELL CYCLE PROTEIN"/>
    <property type="match status" value="1"/>
</dbReference>
<feature type="transmembrane region" description="Helical" evidence="16">
    <location>
        <begin position="216"/>
        <end position="232"/>
    </location>
</feature>
<proteinExistence type="inferred from homology"/>
<accession>A0A1H6Q8T7</accession>
<keyword evidence="16" id="KW-0997">Cell inner membrane</keyword>
<feature type="transmembrane region" description="Helical" evidence="16">
    <location>
        <begin position="315"/>
        <end position="341"/>
    </location>
</feature>
<dbReference type="EMBL" id="FNYH01000001">
    <property type="protein sequence ID" value="SEI40199.1"/>
    <property type="molecule type" value="Genomic_DNA"/>
</dbReference>
<dbReference type="PANTHER" id="PTHR30474:SF2">
    <property type="entry name" value="PEPTIDOGLYCAN GLYCOSYLTRANSFERASE FTSW-RELATED"/>
    <property type="match status" value="1"/>
</dbReference>
<keyword evidence="6 16" id="KW-0808">Transferase</keyword>
<dbReference type="GO" id="GO:0008955">
    <property type="term" value="F:peptidoglycan glycosyltransferase activity"/>
    <property type="evidence" value="ECO:0007669"/>
    <property type="project" value="UniProtKB-UniRule"/>
</dbReference>
<evidence type="ECO:0000313" key="18">
    <source>
        <dbReference type="Proteomes" id="UP000242999"/>
    </source>
</evidence>
<sequence length="424" mass="46777">MPFVNRLLHKIQSKRAATQSPESSQAHFDQEEDELPSPSWLHRCAHYLHREITLDRGFDHGLVIAGLALLFLGWIMVSSASSELATSRYGSLFFFSVRHLIFLLIGLSAAAIVLLIPLRWWQANSFYLLLSALVLLLLVLIPGIGREVNGSVRWISLGPINVQTTEIAKVFVVVFFAGYLVRHLQAVRYQAKYALLRPLLVIGILCVLVLEQPDFGATVVIAGTSAGMLFMAGMRWFHVILVVLAGTGMAVLLVIVAPYRMQRLTSFIDPWAHQFDTGYQLTQALIAFGRGHWDGLGLGNSVQKLFYLPEAHTDFVFAVLAEELGLLGACITLALFILLVYRALNIGRRAEATGLLFAAYTSYGISLIFAIQVFINIGVNTGLLPTKGLTLPLMSYGGSSLVMSCVMLALLLRVDHETRQHTSP</sequence>
<keyword evidence="13 16" id="KW-0961">Cell wall biogenesis/degradation</keyword>
<evidence type="ECO:0000256" key="8">
    <source>
        <dbReference type="ARBA" id="ARBA00022960"/>
    </source>
</evidence>
<comment type="catalytic activity">
    <reaction evidence="15 16">
        <text>[GlcNAc-(1-&gt;4)-Mur2Ac(oyl-L-Ala-gamma-D-Glu-L-Lys-D-Ala-D-Ala)](n)-di-trans,octa-cis-undecaprenyl diphosphate + beta-D-GlcNAc-(1-&gt;4)-Mur2Ac(oyl-L-Ala-gamma-D-Glu-L-Lys-D-Ala-D-Ala)-di-trans,octa-cis-undecaprenyl diphosphate = [GlcNAc-(1-&gt;4)-Mur2Ac(oyl-L-Ala-gamma-D-Glu-L-Lys-D-Ala-D-Ala)](n+1)-di-trans,octa-cis-undecaprenyl diphosphate + di-trans,octa-cis-undecaprenyl diphosphate + H(+)</text>
        <dbReference type="Rhea" id="RHEA:23708"/>
        <dbReference type="Rhea" id="RHEA-COMP:9602"/>
        <dbReference type="Rhea" id="RHEA-COMP:9603"/>
        <dbReference type="ChEBI" id="CHEBI:15378"/>
        <dbReference type="ChEBI" id="CHEBI:58405"/>
        <dbReference type="ChEBI" id="CHEBI:60033"/>
        <dbReference type="ChEBI" id="CHEBI:78435"/>
        <dbReference type="EC" id="2.4.99.28"/>
    </reaction>
</comment>